<dbReference type="GO" id="GO:0016791">
    <property type="term" value="F:phosphatase activity"/>
    <property type="evidence" value="ECO:0007669"/>
    <property type="project" value="TreeGrafter"/>
</dbReference>
<organism evidence="1">
    <name type="scientific">Caldilineaceae bacterium SB0662_bin_9</name>
    <dbReference type="NCBI Taxonomy" id="2605258"/>
    <lineage>
        <taxon>Bacteria</taxon>
        <taxon>Bacillati</taxon>
        <taxon>Chloroflexota</taxon>
        <taxon>Caldilineae</taxon>
        <taxon>Caldilineales</taxon>
        <taxon>Caldilineaceae</taxon>
    </lineage>
</organism>
<accession>A0A6B1DTL1</accession>
<dbReference type="GO" id="GO:0000287">
    <property type="term" value="F:magnesium ion binding"/>
    <property type="evidence" value="ECO:0007669"/>
    <property type="project" value="TreeGrafter"/>
</dbReference>
<evidence type="ECO:0000313" key="1">
    <source>
        <dbReference type="EMBL" id="MYD90477.1"/>
    </source>
</evidence>
<dbReference type="SUPFAM" id="SSF56784">
    <property type="entry name" value="HAD-like"/>
    <property type="match status" value="1"/>
</dbReference>
<comment type="caution">
    <text evidence="1">The sequence shown here is derived from an EMBL/GenBank/DDBJ whole genome shotgun (WGS) entry which is preliminary data.</text>
</comment>
<dbReference type="Gene3D" id="3.30.1240.10">
    <property type="match status" value="1"/>
</dbReference>
<dbReference type="NCBIfam" id="TIGR01484">
    <property type="entry name" value="HAD-SF-IIB"/>
    <property type="match status" value="1"/>
</dbReference>
<sequence>MTAPALATCRTDHTCFDPATARQLDGFRDRLRHIRIALCDMDDTLLDGHKRFPRRTEQAVRRWLDAGNELVLATGRPPRRAREVSEWLNLRPMICYNGCWIEHRGHVQYRRQMSPETTQAVIRCLLDACPDLWMGIESHDVLYAAQPQDRWPHAILCNPADLDVEAAKIFCRFSHLTEAQLQAIRLTAPPGTRLMESAKYNLLQFMDQAADKAVAATWWLDQNGMDMGNCIALGDDTNDVRLLSEAAIGIAMSDAVPDAIAASDITVRNSESEGVAVALTTILELAEPMRFPTAG</sequence>
<dbReference type="Pfam" id="PF08282">
    <property type="entry name" value="Hydrolase_3"/>
    <property type="match status" value="1"/>
</dbReference>
<dbReference type="InterPro" id="IPR036412">
    <property type="entry name" value="HAD-like_sf"/>
</dbReference>
<dbReference type="PANTHER" id="PTHR10000">
    <property type="entry name" value="PHOSPHOSERINE PHOSPHATASE"/>
    <property type="match status" value="1"/>
</dbReference>
<gene>
    <name evidence="1" type="ORF">F4Y08_09115</name>
</gene>
<dbReference type="InterPro" id="IPR023214">
    <property type="entry name" value="HAD_sf"/>
</dbReference>
<dbReference type="EMBL" id="VXPY01000063">
    <property type="protein sequence ID" value="MYD90477.1"/>
    <property type="molecule type" value="Genomic_DNA"/>
</dbReference>
<reference evidence="1" key="1">
    <citation type="submission" date="2019-09" db="EMBL/GenBank/DDBJ databases">
        <title>Characterisation of the sponge microbiome using genome-centric metagenomics.</title>
        <authorList>
            <person name="Engelberts J.P."/>
            <person name="Robbins S.J."/>
            <person name="De Goeij J.M."/>
            <person name="Aranda M."/>
            <person name="Bell S.C."/>
            <person name="Webster N.S."/>
        </authorList>
    </citation>
    <scope>NUCLEOTIDE SEQUENCE</scope>
    <source>
        <strain evidence="1">SB0662_bin_9</strain>
    </source>
</reference>
<dbReference type="PANTHER" id="PTHR10000:SF8">
    <property type="entry name" value="HAD SUPERFAMILY HYDROLASE-LIKE, TYPE 3"/>
    <property type="match status" value="1"/>
</dbReference>
<dbReference type="Gene3D" id="3.40.50.1000">
    <property type="entry name" value="HAD superfamily/HAD-like"/>
    <property type="match status" value="1"/>
</dbReference>
<proteinExistence type="predicted"/>
<dbReference type="GO" id="GO:0005829">
    <property type="term" value="C:cytosol"/>
    <property type="evidence" value="ECO:0007669"/>
    <property type="project" value="TreeGrafter"/>
</dbReference>
<dbReference type="InterPro" id="IPR006379">
    <property type="entry name" value="HAD-SF_hydro_IIB"/>
</dbReference>
<protein>
    <submittedName>
        <fullName evidence="1">HAD family phosphatase</fullName>
    </submittedName>
</protein>
<dbReference type="AlphaFoldDB" id="A0A6B1DTL1"/>
<name>A0A6B1DTL1_9CHLR</name>